<accession>A0A7H9BHA3</accession>
<keyword evidence="4" id="KW-1185">Reference proteome</keyword>
<protein>
    <recommendedName>
        <fullName evidence="5">Lysis protein</fullName>
    </recommendedName>
</protein>
<dbReference type="RefSeq" id="WP_179357717.1">
    <property type="nucleotide sequence ID" value="NZ_CP058627.1"/>
</dbReference>
<feature type="coiled-coil region" evidence="1">
    <location>
        <begin position="49"/>
        <end position="101"/>
    </location>
</feature>
<organism evidence="3 4">
    <name type="scientific">Chitinibacter bivalviorum</name>
    <dbReference type="NCBI Taxonomy" id="2739434"/>
    <lineage>
        <taxon>Bacteria</taxon>
        <taxon>Pseudomonadati</taxon>
        <taxon>Pseudomonadota</taxon>
        <taxon>Betaproteobacteria</taxon>
        <taxon>Neisseriales</taxon>
        <taxon>Chitinibacteraceae</taxon>
        <taxon>Chitinibacter</taxon>
    </lineage>
</organism>
<name>A0A7H9BHA3_9NEIS</name>
<dbReference type="AlphaFoldDB" id="A0A7H9BHA3"/>
<evidence type="ECO:0000313" key="4">
    <source>
        <dbReference type="Proteomes" id="UP000509597"/>
    </source>
</evidence>
<dbReference type="EMBL" id="CP058627">
    <property type="protein sequence ID" value="QLG87636.1"/>
    <property type="molecule type" value="Genomic_DNA"/>
</dbReference>
<dbReference type="Proteomes" id="UP000509597">
    <property type="component" value="Chromosome"/>
</dbReference>
<reference evidence="3 4" key="1">
    <citation type="submission" date="2020-07" db="EMBL/GenBank/DDBJ databases">
        <title>Complete genome sequence of Chitinibacter sp. 2T18.</title>
        <authorList>
            <person name="Bae J.-W."/>
            <person name="Choi J.-W."/>
        </authorList>
    </citation>
    <scope>NUCLEOTIDE SEQUENCE [LARGE SCALE GENOMIC DNA]</scope>
    <source>
        <strain evidence="3 4">2T18</strain>
    </source>
</reference>
<sequence>MFNLIPAEYRMAALLICALLIGAISFGTGFAVEKHFADAELNTVISNHNAALNEQKAQASNQLALATKKVADLQSLLADIIGQLNQQRALYEIQINKINADNVRRIAAAGGLRFKPDAGSTRCSSTNTSNQSSTATNASGTASIRLPDSITANLLDLTRDANKLAADYRICFDYTNKLRQTLNMQ</sequence>
<evidence type="ECO:0008006" key="5">
    <source>
        <dbReference type="Google" id="ProtNLM"/>
    </source>
</evidence>
<proteinExistence type="predicted"/>
<evidence type="ECO:0000313" key="3">
    <source>
        <dbReference type="EMBL" id="QLG87636.1"/>
    </source>
</evidence>
<evidence type="ECO:0000256" key="2">
    <source>
        <dbReference type="SAM" id="MobiDB-lite"/>
    </source>
</evidence>
<feature type="region of interest" description="Disordered" evidence="2">
    <location>
        <begin position="117"/>
        <end position="140"/>
    </location>
</feature>
<feature type="compositionally biased region" description="Low complexity" evidence="2">
    <location>
        <begin position="120"/>
        <end position="140"/>
    </location>
</feature>
<dbReference type="KEGG" id="chiz:HQ393_04860"/>
<keyword evidence="1" id="KW-0175">Coiled coil</keyword>
<gene>
    <name evidence="3" type="ORF">HQ393_04860</name>
</gene>
<evidence type="ECO:0000256" key="1">
    <source>
        <dbReference type="SAM" id="Coils"/>
    </source>
</evidence>